<reference evidence="2 3" key="1">
    <citation type="submission" date="2019-06" db="EMBL/GenBank/DDBJ databases">
        <title>Genome sequence of Rhodobacteraceae bacterium D4M1.</title>
        <authorList>
            <person name="Cao J."/>
        </authorList>
    </citation>
    <scope>NUCLEOTIDE SEQUENCE [LARGE SCALE GENOMIC DNA]</scope>
    <source>
        <strain evidence="2 3">D4M1</strain>
    </source>
</reference>
<feature type="domain" description="DUF7684" evidence="1">
    <location>
        <begin position="1"/>
        <end position="111"/>
    </location>
</feature>
<dbReference type="Proteomes" id="UP000305888">
    <property type="component" value="Chromosome"/>
</dbReference>
<dbReference type="InterPro" id="IPR056101">
    <property type="entry name" value="DUF7684"/>
</dbReference>
<proteinExistence type="predicted"/>
<dbReference type="AlphaFoldDB" id="A0A5B8FUZ5"/>
<evidence type="ECO:0000313" key="2">
    <source>
        <dbReference type="EMBL" id="QDL91144.1"/>
    </source>
</evidence>
<sequence>MILIEREVGGDYRDEVSKALVKAGCLYSLAWGIDCAAWDDSVDWAFLAAYDFGKYPENKFVMTTWHDDETLEEVVEFSKHCADNSNIKLEDILVLDFSHHERSQLIEKLYLAA</sequence>
<dbReference type="OrthoDB" id="7471151at2"/>
<protein>
    <recommendedName>
        <fullName evidence="1">DUF7684 domain-containing protein</fullName>
    </recommendedName>
</protein>
<gene>
    <name evidence="2" type="ORF">FDP22_04725</name>
</gene>
<name>A0A5B8FUZ5_9RHOB</name>
<dbReference type="Pfam" id="PF24733">
    <property type="entry name" value="DUF7684"/>
    <property type="match status" value="1"/>
</dbReference>
<accession>A0A5B8FUZ5</accession>
<evidence type="ECO:0000259" key="1">
    <source>
        <dbReference type="Pfam" id="PF24733"/>
    </source>
</evidence>
<dbReference type="EMBL" id="CP040818">
    <property type="protein sequence ID" value="QDL91144.1"/>
    <property type="molecule type" value="Genomic_DNA"/>
</dbReference>
<evidence type="ECO:0000313" key="3">
    <source>
        <dbReference type="Proteomes" id="UP000305888"/>
    </source>
</evidence>
<keyword evidence="3" id="KW-1185">Reference proteome</keyword>
<dbReference type="KEGG" id="ppru:FDP22_04725"/>
<organism evidence="2 3">
    <name type="scientific">Paroceanicella profunda</name>
    <dbReference type="NCBI Taxonomy" id="2579971"/>
    <lineage>
        <taxon>Bacteria</taxon>
        <taxon>Pseudomonadati</taxon>
        <taxon>Pseudomonadota</taxon>
        <taxon>Alphaproteobacteria</taxon>
        <taxon>Rhodobacterales</taxon>
        <taxon>Paracoccaceae</taxon>
        <taxon>Paroceanicella</taxon>
    </lineage>
</organism>